<name>A0A2J9PP42_9LACT</name>
<evidence type="ECO:0000256" key="1">
    <source>
        <dbReference type="ARBA" id="ARBA00008522"/>
    </source>
</evidence>
<reference evidence="4" key="1">
    <citation type="submission" date="2017-12" db="EMBL/GenBank/DDBJ databases">
        <title>FDA dAtabase for Regulatory Grade micrObial Sequences (FDA-ARGOS): Supporting development and validation of Infectious Disease Dx tests.</title>
        <authorList>
            <person name="Hoffmann M."/>
            <person name="Allard M."/>
            <person name="Evans P."/>
            <person name="Brown E."/>
            <person name="Tallon L."/>
            <person name="Sadzewicz L."/>
            <person name="Sengamalay N."/>
            <person name="Ott S."/>
            <person name="Godinez A."/>
            <person name="Nagaraj S."/>
            <person name="Vavikolanu K."/>
            <person name="Aluvathingal J."/>
            <person name="Nadendla S."/>
            <person name="Sichtig H."/>
        </authorList>
    </citation>
    <scope>NUCLEOTIDE SEQUENCE [LARGE SCALE GENOMIC DNA]</scope>
    <source>
        <strain evidence="4">FDAARGOS_249</strain>
    </source>
</reference>
<comment type="caution">
    <text evidence="3">The sequence shown here is derived from an EMBL/GenBank/DDBJ whole genome shotgun (WGS) entry which is preliminary data.</text>
</comment>
<dbReference type="InterPro" id="IPR003791">
    <property type="entry name" value="UPF0178"/>
</dbReference>
<gene>
    <name evidence="3" type="ORF">A6J77_007645</name>
</gene>
<protein>
    <recommendedName>
        <fullName evidence="2">UPF0178 protein A6J77_007645</fullName>
    </recommendedName>
</protein>
<dbReference type="AlphaFoldDB" id="A0A2J9PP42"/>
<dbReference type="Proteomes" id="UP000192813">
    <property type="component" value="Unassembled WGS sequence"/>
</dbReference>
<dbReference type="NCBIfam" id="NF001095">
    <property type="entry name" value="PRK00124.1"/>
    <property type="match status" value="1"/>
</dbReference>
<sequence>MKIFIDGDGSPTKQETIQLAKKYDLPAVLVTSIDHFSKKPVADHVETVYVERGADSADLKILSMISAGDIVVTQDYGLASLALAKATVIHHSGMIYTDMNIDRLLRQRYESQQMRNARMRTKGPKPFTAEDRQHFIQALDKIIQDRL</sequence>
<evidence type="ECO:0000256" key="2">
    <source>
        <dbReference type="HAMAP-Rule" id="MF_00489"/>
    </source>
</evidence>
<dbReference type="PANTHER" id="PTHR35146:SF1">
    <property type="entry name" value="UPF0178 PROTEIN YAII"/>
    <property type="match status" value="1"/>
</dbReference>
<dbReference type="PANTHER" id="PTHR35146">
    <property type="entry name" value="UPF0178 PROTEIN YAII"/>
    <property type="match status" value="1"/>
</dbReference>
<dbReference type="Pfam" id="PF02639">
    <property type="entry name" value="DUF188"/>
    <property type="match status" value="1"/>
</dbReference>
<dbReference type="HAMAP" id="MF_00489">
    <property type="entry name" value="UPF0178"/>
    <property type="match status" value="1"/>
</dbReference>
<comment type="similarity">
    <text evidence="1 2">Belongs to the UPF0178 family.</text>
</comment>
<dbReference type="RefSeq" id="WP_083069642.1">
    <property type="nucleotide sequence ID" value="NZ_JALXKY010000002.1"/>
</dbReference>
<proteinExistence type="inferred from homology"/>
<evidence type="ECO:0000313" key="4">
    <source>
        <dbReference type="Proteomes" id="UP000192813"/>
    </source>
</evidence>
<dbReference type="EMBL" id="NBTM02000001">
    <property type="protein sequence ID" value="PNL92108.1"/>
    <property type="molecule type" value="Genomic_DNA"/>
</dbReference>
<accession>A0A2J9PP42</accession>
<evidence type="ECO:0000313" key="3">
    <source>
        <dbReference type="EMBL" id="PNL92108.1"/>
    </source>
</evidence>
<organism evidence="3 4">
    <name type="scientific">Aerococcus viridans</name>
    <dbReference type="NCBI Taxonomy" id="1377"/>
    <lineage>
        <taxon>Bacteria</taxon>
        <taxon>Bacillati</taxon>
        <taxon>Bacillota</taxon>
        <taxon>Bacilli</taxon>
        <taxon>Lactobacillales</taxon>
        <taxon>Aerococcaceae</taxon>
        <taxon>Aerococcus</taxon>
    </lineage>
</organism>